<reference evidence="12" key="1">
    <citation type="journal article" name="DNA Res.">
        <title>The physiological potential of anammox bacteria as revealed by their core genome structure.</title>
        <authorList>
            <person name="Okubo T."/>
            <person name="Toyoda A."/>
            <person name="Fukuhara K."/>
            <person name="Uchiyama I."/>
            <person name="Harigaya Y."/>
            <person name="Kuroiwa M."/>
            <person name="Suzuki T."/>
            <person name="Murakami Y."/>
            <person name="Suwa Y."/>
            <person name="Takami H."/>
        </authorList>
    </citation>
    <scope>NUCLEOTIDE SEQUENCE</scope>
    <source>
        <strain evidence="12">317325-2</strain>
    </source>
</reference>
<comment type="subcellular location">
    <subcellularLocation>
        <location evidence="9">Cytoplasm</location>
    </subcellularLocation>
</comment>
<feature type="domain" description="Arginosuccinate synthase-like N-terminal" evidence="10">
    <location>
        <begin position="5"/>
        <end position="162"/>
    </location>
</feature>
<dbReference type="GO" id="GO:0005737">
    <property type="term" value="C:cytoplasm"/>
    <property type="evidence" value="ECO:0007669"/>
    <property type="project" value="UniProtKB-SubCell"/>
</dbReference>
<dbReference type="NCBIfam" id="TIGR00032">
    <property type="entry name" value="argG"/>
    <property type="match status" value="1"/>
</dbReference>
<dbReference type="Pfam" id="PF20979">
    <property type="entry name" value="Arginosuc_syn_C"/>
    <property type="match status" value="1"/>
</dbReference>
<comment type="catalytic activity">
    <reaction evidence="9">
        <text>L-citrulline + L-aspartate + ATP = 2-(N(omega)-L-arginino)succinate + AMP + diphosphate + H(+)</text>
        <dbReference type="Rhea" id="RHEA:10932"/>
        <dbReference type="ChEBI" id="CHEBI:15378"/>
        <dbReference type="ChEBI" id="CHEBI:29991"/>
        <dbReference type="ChEBI" id="CHEBI:30616"/>
        <dbReference type="ChEBI" id="CHEBI:33019"/>
        <dbReference type="ChEBI" id="CHEBI:57472"/>
        <dbReference type="ChEBI" id="CHEBI:57743"/>
        <dbReference type="ChEBI" id="CHEBI:456215"/>
        <dbReference type="EC" id="6.3.4.5"/>
    </reaction>
</comment>
<dbReference type="InterPro" id="IPR024074">
    <property type="entry name" value="AS_cat/multimer_dom_body"/>
</dbReference>
<evidence type="ECO:0000256" key="1">
    <source>
        <dbReference type="ARBA" id="ARBA00004967"/>
    </source>
</evidence>
<feature type="binding site" evidence="9">
    <location>
        <position position="121"/>
    </location>
    <ligand>
        <name>L-aspartate</name>
        <dbReference type="ChEBI" id="CHEBI:29991"/>
    </ligand>
</feature>
<feature type="binding site" evidence="9">
    <location>
        <position position="173"/>
    </location>
    <ligand>
        <name>L-citrulline</name>
        <dbReference type="ChEBI" id="CHEBI:57743"/>
    </ligand>
</feature>
<dbReference type="SUPFAM" id="SSF69864">
    <property type="entry name" value="Argininosuccinate synthetase, C-terminal domain"/>
    <property type="match status" value="1"/>
</dbReference>
<feature type="binding site" evidence="9">
    <location>
        <position position="270"/>
    </location>
    <ligand>
        <name>L-citrulline</name>
        <dbReference type="ChEBI" id="CHEBI:57743"/>
    </ligand>
</feature>
<dbReference type="GO" id="GO:0004055">
    <property type="term" value="F:argininosuccinate synthase activity"/>
    <property type="evidence" value="ECO:0007669"/>
    <property type="project" value="UniProtKB-UniRule"/>
</dbReference>
<dbReference type="GO" id="GO:0005524">
    <property type="term" value="F:ATP binding"/>
    <property type="evidence" value="ECO:0007669"/>
    <property type="project" value="UniProtKB-UniRule"/>
</dbReference>
<dbReference type="EC" id="6.3.4.5" evidence="3 9"/>
<dbReference type="GO" id="GO:0006526">
    <property type="term" value="P:L-arginine biosynthetic process"/>
    <property type="evidence" value="ECO:0007669"/>
    <property type="project" value="UniProtKB-UniRule"/>
</dbReference>
<dbReference type="InterPro" id="IPR048267">
    <property type="entry name" value="Arginosuc_syn_N"/>
</dbReference>
<keyword evidence="7 9" id="KW-0547">Nucleotide-binding</keyword>
<comment type="caution">
    <text evidence="9">Lacks conserved residue(s) required for the propagation of feature annotation.</text>
</comment>
<feature type="binding site" evidence="9">
    <location>
        <position position="84"/>
    </location>
    <ligand>
        <name>L-citrulline</name>
        <dbReference type="ChEBI" id="CHEBI:57743"/>
    </ligand>
</feature>
<comment type="subunit">
    <text evidence="2 9">Homotetramer.</text>
</comment>
<keyword evidence="5 9" id="KW-0436">Ligase</keyword>
<dbReference type="CDD" id="cd01999">
    <property type="entry name" value="ASS"/>
    <property type="match status" value="1"/>
</dbReference>
<evidence type="ECO:0000256" key="4">
    <source>
        <dbReference type="ARBA" id="ARBA00022571"/>
    </source>
</evidence>
<feature type="binding site" evidence="9">
    <location>
        <position position="121"/>
    </location>
    <ligand>
        <name>L-citrulline</name>
        <dbReference type="ChEBI" id="CHEBI:57743"/>
    </ligand>
</feature>
<sequence>MKKALVIYSGGLDTTVCVPLLREEGYDSISTVTVDVGQPAEDIEQATERAAILGTDHHVADVKEEFAREYCMRALAANADYFGYPLSTAIARPLIARTAAELALQMGDVDAFVHGCTGKGNDQFRIEFGLRAFAPDIPIRAPVRERNLTRSWEIEYAERVGAPIGQSKQKIWSIDENLWGRSIEGGRLEDPSYAPPEEIFQWTASLESALPGPETIEIEFVEGVPIRTGAIAGSPLEVILESNRVAGAHGVGRIDVMEDRLIGLKVRENYECPGAALLIAAHRALESLVMTHEERSFKALVDQRWAELAYRGLWWDPLMEDLNAFLSSVQRRVTGAVRVRLFKSSLQVVSRSSPWALYSEAAASFDDTAELEQSLMTGMVQTHGMESLLYLRLKNPR</sequence>
<feature type="binding site" evidence="9">
    <location>
        <position position="125"/>
    </location>
    <ligand>
        <name>L-citrulline</name>
        <dbReference type="ChEBI" id="CHEBI:57743"/>
    </ligand>
</feature>
<dbReference type="UniPathway" id="UPA00068">
    <property type="reaction ID" value="UER00113"/>
</dbReference>
<accession>A0A809S381</accession>
<dbReference type="Gene3D" id="3.90.1260.10">
    <property type="entry name" value="Argininosuccinate synthetase, chain A, domain 2"/>
    <property type="match status" value="1"/>
</dbReference>
<evidence type="ECO:0000256" key="7">
    <source>
        <dbReference type="ARBA" id="ARBA00022741"/>
    </source>
</evidence>
<dbReference type="GO" id="GO:0000053">
    <property type="term" value="P:argininosuccinate metabolic process"/>
    <property type="evidence" value="ECO:0007669"/>
    <property type="project" value="TreeGrafter"/>
</dbReference>
<dbReference type="KEGG" id="npy:NPRO_05610"/>
<dbReference type="HAMAP" id="MF_00005">
    <property type="entry name" value="Arg_succ_synth_type1"/>
    <property type="match status" value="1"/>
</dbReference>
<dbReference type="NCBIfam" id="NF001770">
    <property type="entry name" value="PRK00509.1"/>
    <property type="match status" value="1"/>
</dbReference>
<dbReference type="EMBL" id="AP021858">
    <property type="protein sequence ID" value="BBO22966.1"/>
    <property type="molecule type" value="Genomic_DNA"/>
</dbReference>
<keyword evidence="9" id="KW-0963">Cytoplasm</keyword>
<dbReference type="PANTHER" id="PTHR11587:SF2">
    <property type="entry name" value="ARGININOSUCCINATE SYNTHASE"/>
    <property type="match status" value="1"/>
</dbReference>
<dbReference type="SUPFAM" id="SSF52402">
    <property type="entry name" value="Adenine nucleotide alpha hydrolases-like"/>
    <property type="match status" value="1"/>
</dbReference>
<dbReference type="NCBIfam" id="NF010392">
    <property type="entry name" value="PRK13820.1"/>
    <property type="match status" value="1"/>
</dbReference>
<evidence type="ECO:0000256" key="8">
    <source>
        <dbReference type="ARBA" id="ARBA00022840"/>
    </source>
</evidence>
<dbReference type="InterPro" id="IPR023434">
    <property type="entry name" value="Arginosuc_synth_type_1_subfam"/>
</dbReference>
<feature type="binding site" evidence="9">
    <location>
        <position position="182"/>
    </location>
    <ligand>
        <name>L-citrulline</name>
        <dbReference type="ChEBI" id="CHEBI:57743"/>
    </ligand>
</feature>
<dbReference type="Gene3D" id="3.40.50.620">
    <property type="entry name" value="HUPs"/>
    <property type="match status" value="1"/>
</dbReference>
<evidence type="ECO:0000256" key="6">
    <source>
        <dbReference type="ARBA" id="ARBA00022605"/>
    </source>
</evidence>
<feature type="binding site" evidence="9">
    <location>
        <position position="117"/>
    </location>
    <ligand>
        <name>L-aspartate</name>
        <dbReference type="ChEBI" id="CHEBI:29991"/>
    </ligand>
</feature>
<feature type="binding site" evidence="9">
    <location>
        <position position="258"/>
    </location>
    <ligand>
        <name>L-citrulline</name>
        <dbReference type="ChEBI" id="CHEBI:57743"/>
    </ligand>
</feature>
<dbReference type="InterPro" id="IPR048268">
    <property type="entry name" value="Arginosuc_syn_C"/>
</dbReference>
<proteinExistence type="inferred from homology"/>
<feature type="domain" description="Arginosuccinate synthase C-terminal" evidence="11">
    <location>
        <begin position="172"/>
        <end position="388"/>
    </location>
</feature>
<dbReference type="Pfam" id="PF00764">
    <property type="entry name" value="Arginosuc_synth"/>
    <property type="match status" value="1"/>
</dbReference>
<keyword evidence="6 9" id="KW-0028">Amino-acid biosynthesis</keyword>
<name>A0A809S381_9BACT</name>
<evidence type="ECO:0000259" key="11">
    <source>
        <dbReference type="Pfam" id="PF20979"/>
    </source>
</evidence>
<dbReference type="AlphaFoldDB" id="A0A809S381"/>
<dbReference type="InterPro" id="IPR014729">
    <property type="entry name" value="Rossmann-like_a/b/a_fold"/>
</dbReference>
<evidence type="ECO:0000256" key="2">
    <source>
        <dbReference type="ARBA" id="ARBA00011881"/>
    </source>
</evidence>
<keyword evidence="8 9" id="KW-0067">ATP-binding</keyword>
<dbReference type="GO" id="GO:0000050">
    <property type="term" value="P:urea cycle"/>
    <property type="evidence" value="ECO:0007669"/>
    <property type="project" value="TreeGrafter"/>
</dbReference>
<comment type="pathway">
    <text evidence="1 9">Amino-acid biosynthesis; L-arginine biosynthesis; L-arginine from L-ornithine and carbamoyl phosphate: step 2/3.</text>
</comment>
<organism evidence="12 13">
    <name type="scientific">Candidatus Nitrosymbiomonas proteolyticus</name>
    <dbReference type="NCBI Taxonomy" id="2608984"/>
    <lineage>
        <taxon>Bacteria</taxon>
        <taxon>Bacillati</taxon>
        <taxon>Armatimonadota</taxon>
        <taxon>Armatimonadota incertae sedis</taxon>
        <taxon>Candidatus Nitrosymbiomonas</taxon>
    </lineage>
</organism>
<feature type="binding site" evidence="9">
    <location>
        <position position="115"/>
    </location>
    <ligand>
        <name>ATP</name>
        <dbReference type="ChEBI" id="CHEBI:30616"/>
    </ligand>
</feature>
<evidence type="ECO:0000256" key="5">
    <source>
        <dbReference type="ARBA" id="ARBA00022598"/>
    </source>
</evidence>
<dbReference type="InterPro" id="IPR001518">
    <property type="entry name" value="Arginosuc_synth"/>
</dbReference>
<feature type="binding site" evidence="9">
    <location>
        <position position="122"/>
    </location>
    <ligand>
        <name>L-aspartate</name>
        <dbReference type="ChEBI" id="CHEBI:29991"/>
    </ligand>
</feature>
<gene>
    <name evidence="9" type="primary">argG</name>
    <name evidence="12" type="ORF">NPRO_05610</name>
</gene>
<dbReference type="PANTHER" id="PTHR11587">
    <property type="entry name" value="ARGININOSUCCINATE SYNTHASE"/>
    <property type="match status" value="1"/>
</dbReference>
<evidence type="ECO:0000313" key="13">
    <source>
        <dbReference type="Proteomes" id="UP000662873"/>
    </source>
</evidence>
<comment type="similarity">
    <text evidence="9">Belongs to the argininosuccinate synthase family. Type 1 subfamily.</text>
</comment>
<keyword evidence="4 9" id="KW-0055">Arginine biosynthesis</keyword>
<dbReference type="FunFam" id="3.90.1260.10:FF:000007">
    <property type="entry name" value="Argininosuccinate synthase"/>
    <property type="match status" value="1"/>
</dbReference>
<evidence type="ECO:0000259" key="10">
    <source>
        <dbReference type="Pfam" id="PF00764"/>
    </source>
</evidence>
<protein>
    <recommendedName>
        <fullName evidence="3 9">Argininosuccinate synthase</fullName>
        <ecNumber evidence="3 9">6.3.4.5</ecNumber>
    </recommendedName>
    <alternativeName>
        <fullName evidence="9">Citrulline--aspartate ligase</fullName>
    </alternativeName>
</protein>
<evidence type="ECO:0000313" key="12">
    <source>
        <dbReference type="EMBL" id="BBO22966.1"/>
    </source>
</evidence>
<dbReference type="Proteomes" id="UP000662873">
    <property type="component" value="Chromosome"/>
</dbReference>
<feature type="binding site" evidence="9">
    <location>
        <begin position="7"/>
        <end position="15"/>
    </location>
    <ligand>
        <name>ATP</name>
        <dbReference type="ChEBI" id="CHEBI:30616"/>
    </ligand>
</feature>
<evidence type="ECO:0000256" key="3">
    <source>
        <dbReference type="ARBA" id="ARBA00012286"/>
    </source>
</evidence>
<evidence type="ECO:0000256" key="9">
    <source>
        <dbReference type="HAMAP-Rule" id="MF_00005"/>
    </source>
</evidence>